<feature type="domain" description="CCHC-type" evidence="2">
    <location>
        <begin position="591"/>
        <end position="607"/>
    </location>
</feature>
<reference evidence="3 4" key="1">
    <citation type="journal article" date="2023" name="Nucleic Acids Res.">
        <title>The hologenome of Daphnia magna reveals possible DNA methylation and microbiome-mediated evolution of the host genome.</title>
        <authorList>
            <person name="Chaturvedi A."/>
            <person name="Li X."/>
            <person name="Dhandapani V."/>
            <person name="Marshall H."/>
            <person name="Kissane S."/>
            <person name="Cuenca-Cambronero M."/>
            <person name="Asole G."/>
            <person name="Calvet F."/>
            <person name="Ruiz-Romero M."/>
            <person name="Marangio P."/>
            <person name="Guigo R."/>
            <person name="Rago D."/>
            <person name="Mirbahai L."/>
            <person name="Eastwood N."/>
            <person name="Colbourne J.K."/>
            <person name="Zhou J."/>
            <person name="Mallon E."/>
            <person name="Orsini L."/>
        </authorList>
    </citation>
    <scope>NUCLEOTIDE SEQUENCE [LARGE SCALE GENOMIC DNA]</scope>
    <source>
        <strain evidence="3">LRV0_1</strain>
    </source>
</reference>
<feature type="region of interest" description="Disordered" evidence="1">
    <location>
        <begin position="650"/>
        <end position="770"/>
    </location>
</feature>
<comment type="caution">
    <text evidence="3">The sequence shown here is derived from an EMBL/GenBank/DDBJ whole genome shotgun (WGS) entry which is preliminary data.</text>
</comment>
<feature type="region of interest" description="Disordered" evidence="1">
    <location>
        <begin position="270"/>
        <end position="347"/>
    </location>
</feature>
<dbReference type="PANTHER" id="PTHR46486">
    <property type="entry name" value="CCHC-TYPE DOMAIN-CONTAINING PROTEIN"/>
    <property type="match status" value="1"/>
</dbReference>
<keyword evidence="4" id="KW-1185">Reference proteome</keyword>
<dbReference type="SMART" id="SM00343">
    <property type="entry name" value="ZnF_C2HC"/>
    <property type="match status" value="2"/>
</dbReference>
<organism evidence="3 4">
    <name type="scientific">Daphnia magna</name>
    <dbReference type="NCBI Taxonomy" id="35525"/>
    <lineage>
        <taxon>Eukaryota</taxon>
        <taxon>Metazoa</taxon>
        <taxon>Ecdysozoa</taxon>
        <taxon>Arthropoda</taxon>
        <taxon>Crustacea</taxon>
        <taxon>Branchiopoda</taxon>
        <taxon>Diplostraca</taxon>
        <taxon>Cladocera</taxon>
        <taxon>Anomopoda</taxon>
        <taxon>Daphniidae</taxon>
        <taxon>Daphnia</taxon>
    </lineage>
</organism>
<proteinExistence type="predicted"/>
<evidence type="ECO:0000259" key="2">
    <source>
        <dbReference type="SMART" id="SM00343"/>
    </source>
</evidence>
<dbReference type="Proteomes" id="UP001234178">
    <property type="component" value="Unassembled WGS sequence"/>
</dbReference>
<evidence type="ECO:0000313" key="4">
    <source>
        <dbReference type="Proteomes" id="UP001234178"/>
    </source>
</evidence>
<feature type="compositionally biased region" description="Basic and acidic residues" evidence="1">
    <location>
        <begin position="317"/>
        <end position="326"/>
    </location>
</feature>
<accession>A0ABR0AZF4</accession>
<evidence type="ECO:0000313" key="3">
    <source>
        <dbReference type="EMBL" id="KAK4030450.1"/>
    </source>
</evidence>
<sequence length="770" mass="85732">MGTESPDVWPRTAEISFGNTEVTRHEFYECFEHDSNESDSIFDAVSRLPGRAFCVFRIGFKTVKDHIEFLNKFSAKESVVISGKEVRIRVRDRSVNLVRVRIQHFKFDDDLSLLNKRLREFGVISRVFWDTYQDRSLPRLNGIKTGVVNVDMEIHKGIPSFITFGSYKDPLMVSYAGQMHTCRMCDSPTHVLANCPKQPRSLTTPSTILKGPMGTRSYSSVLTNRGTIKIVRKPQETGPTGGGKMPIAPTVDADSFPELAQRSTMSTVVVFDKAPEDPISKPDEAESLSDTDSDAEDTSCVDSSVASYSVRKKKMKETREFRDQQKQSKKRSRTASSHSPVEEAEEIETGVARLVELGSPTREVSVSIPGVDTNSFPTLSGGDDVPLDTIAPGVPSIPSMIDQMDNDVDELPEGTMAAKWLNSVDIDFGVQFPKLSMRTVHGFVRSLKVDAQDLLGLVAVLDTRNQVARITFTSEAYTSNFLSQHSGIVRTELEGKEVSVVIRDSNIQEKFVRIAGIPQNLDLGIVQTRLKEFGNVIEARWERYRVAEDEVLYPVLATWMIVRMTVTKNIPSYITIGSYRAMVKYEGQKPTCRLCDEETHFSYDCPTLKRNQEPTIVQKPVAKKTKKTETIKQTPVVIPVVANSMVSQVPLESESQDSLSESTNNLETESMECDTATTSASVPPKDNPLKPISKSKIAAPDTETEDQETVTIIMESMEPDTGEIDTTDPDKTKDPLKIPTLPRSKRFKPTLTPQNLKPTSGIPVLKKPNT</sequence>
<dbReference type="InterPro" id="IPR001878">
    <property type="entry name" value="Znf_CCHC"/>
</dbReference>
<name>A0ABR0AZF4_9CRUS</name>
<feature type="compositionally biased region" description="Acidic residues" evidence="1">
    <location>
        <begin position="717"/>
        <end position="727"/>
    </location>
</feature>
<protein>
    <recommendedName>
        <fullName evidence="2">CCHC-type domain-containing protein</fullName>
    </recommendedName>
</protein>
<dbReference type="PANTHER" id="PTHR46486:SF1">
    <property type="entry name" value="CCHC-TYPE DOMAIN-CONTAINING PROTEIN"/>
    <property type="match status" value="1"/>
</dbReference>
<feature type="domain" description="CCHC-type" evidence="2">
    <location>
        <begin position="181"/>
        <end position="197"/>
    </location>
</feature>
<evidence type="ECO:0000256" key="1">
    <source>
        <dbReference type="SAM" id="MobiDB-lite"/>
    </source>
</evidence>
<feature type="compositionally biased region" description="Acidic residues" evidence="1">
    <location>
        <begin position="285"/>
        <end position="299"/>
    </location>
</feature>
<dbReference type="EMBL" id="JAOYFB010000039">
    <property type="protein sequence ID" value="KAK4030450.1"/>
    <property type="molecule type" value="Genomic_DNA"/>
</dbReference>
<gene>
    <name evidence="3" type="ORF">OUZ56_023541</name>
</gene>
<feature type="compositionally biased region" description="Low complexity" evidence="1">
    <location>
        <begin position="651"/>
        <end position="662"/>
    </location>
</feature>
<feature type="compositionally biased region" description="Basic and acidic residues" evidence="1">
    <location>
        <begin position="273"/>
        <end position="284"/>
    </location>
</feature>